<keyword evidence="1" id="KW-0472">Membrane</keyword>
<keyword evidence="1" id="KW-1133">Transmembrane helix</keyword>
<dbReference type="KEGG" id="pdp:PDIP_13560"/>
<dbReference type="OrthoDB" id="9451547at2759"/>
<dbReference type="HOGENOM" id="CLU_1797119_0_0_1"/>
<dbReference type="EMBL" id="AKCU01000097">
    <property type="protein sequence ID" value="EKV20709.1"/>
    <property type="molecule type" value="Genomic_DNA"/>
</dbReference>
<dbReference type="PANTHER" id="PTHR35043:SF7">
    <property type="entry name" value="TRANSCRIPTION FACTOR DOMAIN-CONTAINING PROTEIN"/>
    <property type="match status" value="1"/>
</dbReference>
<comment type="caution">
    <text evidence="2">The sequence shown here is derived from an EMBL/GenBank/DDBJ whole genome shotgun (WGS) entry which is preliminary data.</text>
</comment>
<gene>
    <name evidence="2" type="ORF">PDIP_13560</name>
</gene>
<protein>
    <submittedName>
        <fullName evidence="2">Uncharacterized protein</fullName>
    </submittedName>
</protein>
<accession>K9GI84</accession>
<reference evidence="3" key="1">
    <citation type="journal article" date="2012" name="BMC Genomics">
        <title>Genome sequence of the necrotrophic fungus Penicillium digitatum, the main postharvest pathogen of citrus.</title>
        <authorList>
            <person name="Marcet-Houben M."/>
            <person name="Ballester A.-R."/>
            <person name="de la Fuente B."/>
            <person name="Harries E."/>
            <person name="Marcos J.F."/>
            <person name="Gonzalez-Candelas L."/>
            <person name="Gabaldon T."/>
        </authorList>
    </citation>
    <scope>NUCLEOTIDE SEQUENCE [LARGE SCALE GENOMIC DNA]</scope>
    <source>
        <strain evidence="3">Pd1 / CECT 20795</strain>
    </source>
</reference>
<evidence type="ECO:0000313" key="2">
    <source>
        <dbReference type="EMBL" id="EKV20709.1"/>
    </source>
</evidence>
<name>K9GI84_PEND1</name>
<dbReference type="Proteomes" id="UP000009886">
    <property type="component" value="Unassembled WGS sequence"/>
</dbReference>
<dbReference type="AlphaFoldDB" id="K9GI84"/>
<dbReference type="VEuPathDB" id="FungiDB:PDIP_13560"/>
<proteinExistence type="predicted"/>
<organism evidence="2 3">
    <name type="scientific">Penicillium digitatum (strain Pd1 / CECT 20795)</name>
    <name type="common">Green mold</name>
    <dbReference type="NCBI Taxonomy" id="1170230"/>
    <lineage>
        <taxon>Eukaryota</taxon>
        <taxon>Fungi</taxon>
        <taxon>Dikarya</taxon>
        <taxon>Ascomycota</taxon>
        <taxon>Pezizomycotina</taxon>
        <taxon>Eurotiomycetes</taxon>
        <taxon>Eurotiomycetidae</taxon>
        <taxon>Eurotiales</taxon>
        <taxon>Aspergillaceae</taxon>
        <taxon>Penicillium</taxon>
    </lineage>
</organism>
<dbReference type="PANTHER" id="PTHR35043">
    <property type="entry name" value="TRANSCRIPTION FACTOR DOMAIN-CONTAINING PROTEIN"/>
    <property type="match status" value="1"/>
</dbReference>
<feature type="transmembrane region" description="Helical" evidence="1">
    <location>
        <begin position="60"/>
        <end position="79"/>
    </location>
</feature>
<sequence>MSNSTESQFRHGWAQSSDQRGTMDVLWSCGMTILLCCWISVYPNVGSPSDKLYHNICDRFNMFCIALLGPDFILGIALGQWSHAKESVKVCEVAALRESLSCFLSISSAHTSAQISNSNMTHRSTATSNGHRCMLSSSMLEVYI</sequence>
<evidence type="ECO:0000313" key="3">
    <source>
        <dbReference type="Proteomes" id="UP000009886"/>
    </source>
</evidence>
<feature type="transmembrane region" description="Helical" evidence="1">
    <location>
        <begin position="25"/>
        <end position="45"/>
    </location>
</feature>
<evidence type="ECO:0000256" key="1">
    <source>
        <dbReference type="SAM" id="Phobius"/>
    </source>
</evidence>
<keyword evidence="1" id="KW-0812">Transmembrane</keyword>